<evidence type="ECO:0000313" key="2">
    <source>
        <dbReference type="EMBL" id="ODV59169.1"/>
    </source>
</evidence>
<keyword evidence="1" id="KW-1133">Transmembrane helix</keyword>
<dbReference type="RefSeq" id="XP_020045476.1">
    <property type="nucleotide sequence ID" value="XM_020193791.1"/>
</dbReference>
<dbReference type="AlphaFoldDB" id="A0A1D2VC17"/>
<dbReference type="InterPro" id="IPR044980">
    <property type="entry name" value="NDUFB2_plant/fungi"/>
</dbReference>
<gene>
    <name evidence="2" type="ORF">ASCRUDRAFT_77259</name>
</gene>
<dbReference type="GO" id="GO:0005743">
    <property type="term" value="C:mitochondrial inner membrane"/>
    <property type="evidence" value="ECO:0007669"/>
    <property type="project" value="InterPro"/>
</dbReference>
<dbReference type="EMBL" id="KV454487">
    <property type="protein sequence ID" value="ODV59169.1"/>
    <property type="molecule type" value="Genomic_DNA"/>
</dbReference>
<name>A0A1D2VC17_9ASCO</name>
<dbReference type="Proteomes" id="UP000095038">
    <property type="component" value="Unassembled WGS sequence"/>
</dbReference>
<dbReference type="GO" id="GO:0045271">
    <property type="term" value="C:respiratory chain complex I"/>
    <property type="evidence" value="ECO:0007669"/>
    <property type="project" value="InterPro"/>
</dbReference>
<dbReference type="PANTHER" id="PTHR36987:SF1">
    <property type="entry name" value="NADH DEHYDROGENASE [UBIQUINONE] 1 BETA SUBCOMPLEX SUBUNIT 2"/>
    <property type="match status" value="1"/>
</dbReference>
<reference evidence="3" key="1">
    <citation type="submission" date="2016-05" db="EMBL/GenBank/DDBJ databases">
        <title>Comparative genomics of biotechnologically important yeasts.</title>
        <authorList>
            <consortium name="DOE Joint Genome Institute"/>
            <person name="Riley R."/>
            <person name="Haridas S."/>
            <person name="Wolfe K.H."/>
            <person name="Lopes M.R."/>
            <person name="Hittinger C.T."/>
            <person name="Goker M."/>
            <person name="Salamov A."/>
            <person name="Wisecaver J."/>
            <person name="Long T.M."/>
            <person name="Aerts A.L."/>
            <person name="Barry K."/>
            <person name="Choi C."/>
            <person name="Clum A."/>
            <person name="Coughlan A.Y."/>
            <person name="Deshpande S."/>
            <person name="Douglass A.P."/>
            <person name="Hanson S.J."/>
            <person name="Klenk H.-P."/>
            <person name="Labutti K."/>
            <person name="Lapidus A."/>
            <person name="Lindquist E."/>
            <person name="Lipzen A."/>
            <person name="Meier-Kolthoff J.P."/>
            <person name="Ohm R.A."/>
            <person name="Otillar R.P."/>
            <person name="Pangilinan J."/>
            <person name="Peng Y."/>
            <person name="Rokas A."/>
            <person name="Rosa C.A."/>
            <person name="Scheuner C."/>
            <person name="Sibirny A.A."/>
            <person name="Slot J.C."/>
            <person name="Stielow J.B."/>
            <person name="Sun H."/>
            <person name="Kurtzman C.P."/>
            <person name="Blackwell M."/>
            <person name="Grigoriev I.V."/>
            <person name="Jeffries T.W."/>
        </authorList>
    </citation>
    <scope>NUCLEOTIDE SEQUENCE [LARGE SCALE GENOMIC DNA]</scope>
    <source>
        <strain evidence="3">DSM 1968</strain>
    </source>
</reference>
<accession>A0A1D2VC17</accession>
<evidence type="ECO:0000256" key="1">
    <source>
        <dbReference type="SAM" id="Phobius"/>
    </source>
</evidence>
<protein>
    <submittedName>
        <fullName evidence="2">Uncharacterized protein</fullName>
    </submittedName>
</protein>
<dbReference type="GeneID" id="30967427"/>
<evidence type="ECO:0000313" key="3">
    <source>
        <dbReference type="Proteomes" id="UP000095038"/>
    </source>
</evidence>
<keyword evidence="1" id="KW-0812">Transmembrane</keyword>
<dbReference type="OrthoDB" id="531564at2759"/>
<organism evidence="2 3">
    <name type="scientific">Ascoidea rubescens DSM 1968</name>
    <dbReference type="NCBI Taxonomy" id="1344418"/>
    <lineage>
        <taxon>Eukaryota</taxon>
        <taxon>Fungi</taxon>
        <taxon>Dikarya</taxon>
        <taxon>Ascomycota</taxon>
        <taxon>Saccharomycotina</taxon>
        <taxon>Saccharomycetes</taxon>
        <taxon>Ascoideaceae</taxon>
        <taxon>Ascoidea</taxon>
    </lineage>
</organism>
<dbReference type="STRING" id="1344418.A0A1D2VC17"/>
<keyword evidence="1" id="KW-0472">Membrane</keyword>
<dbReference type="InParanoid" id="A0A1D2VC17"/>
<feature type="transmembrane region" description="Helical" evidence="1">
    <location>
        <begin position="29"/>
        <end position="49"/>
    </location>
</feature>
<dbReference type="PANTHER" id="PTHR36987">
    <property type="entry name" value="NADH DEHYDROGENASE [UBIQUINONE] 1 BETA SUBCOMPLEX SUBUNIT 2-LIKE"/>
    <property type="match status" value="1"/>
</dbReference>
<sequence length="67" mass="7887">MIPTRVLRSGSHHAFKYVRHAKIEAPKHSLSFTLISKGLGATFWFWIFYRLKEDGAVMFGFKHPWDH</sequence>
<proteinExistence type="predicted"/>
<keyword evidence="3" id="KW-1185">Reference proteome</keyword>